<evidence type="ECO:0000313" key="2">
    <source>
        <dbReference type="Proteomes" id="UP000468668"/>
    </source>
</evidence>
<proteinExistence type="predicted"/>
<name>A0A6N6NK27_9ACTN</name>
<sequence>MSESKSEQGGREKERVRKNALLLFSKPPIPGLVKTRLTVLKDGVFQPEVASGLYHCMLFDVVEICCAAMADLERESAERAQAALAAGEEVVRDEYEMIISTTPAKNVEVMRKLFSDAGEWPRELVFLCDEGASFDEHYNQAFEKTWARGADCILSMGADMPALTKADVRAGFNALHKLDGVAGGGIVLAPDQEMGVSVIGWTRETDFDHSGVFYNQEGLTVLPAYIDKARKQGLPALYLPPIPDVDTMADLMHNITLVEALNYCAQYDDVTPPWRTAQALKEMGWDEVRVPPNDLHDPREEIDK</sequence>
<comment type="caution">
    <text evidence="1">The sequence shown here is derived from an EMBL/GenBank/DDBJ whole genome shotgun (WGS) entry which is preliminary data.</text>
</comment>
<dbReference type="GeneID" id="98658533"/>
<dbReference type="Pfam" id="PF09837">
    <property type="entry name" value="DUF2064"/>
    <property type="match status" value="1"/>
</dbReference>
<keyword evidence="2" id="KW-1185">Reference proteome</keyword>
<reference evidence="1 2" key="1">
    <citation type="submission" date="2019-09" db="EMBL/GenBank/DDBJ databases">
        <title>Whole genome shotgun sequencing (WGS) of Ellagibacter isourolithinifaciens DSM 104140(T) and Adlercreutzia muris DSM 29508(T).</title>
        <authorList>
            <person name="Stoll D.A."/>
            <person name="Danylec N."/>
            <person name="Huch M."/>
        </authorList>
    </citation>
    <scope>NUCLEOTIDE SEQUENCE [LARGE SCALE GENOMIC DNA]</scope>
    <source>
        <strain evidence="1 2">DSM 104140</strain>
    </source>
</reference>
<dbReference type="EMBL" id="WAJR01000027">
    <property type="protein sequence ID" value="KAB1637936.1"/>
    <property type="molecule type" value="Genomic_DNA"/>
</dbReference>
<dbReference type="Proteomes" id="UP000468668">
    <property type="component" value="Unassembled WGS sequence"/>
</dbReference>
<dbReference type="RefSeq" id="WP_158050179.1">
    <property type="nucleotide sequence ID" value="NZ_WAJR01000027.1"/>
</dbReference>
<dbReference type="InterPro" id="IPR029044">
    <property type="entry name" value="Nucleotide-diphossugar_trans"/>
</dbReference>
<protein>
    <submittedName>
        <fullName evidence="1">DUF2064 domain-containing protein</fullName>
    </submittedName>
</protein>
<dbReference type="InterPro" id="IPR018641">
    <property type="entry name" value="Trfase_1_rSAM/seldom-assoc"/>
</dbReference>
<organism evidence="1 2">
    <name type="scientific">Ellagibacter isourolithinifaciens</name>
    <dbReference type="NCBI Taxonomy" id="2137581"/>
    <lineage>
        <taxon>Bacteria</taxon>
        <taxon>Bacillati</taxon>
        <taxon>Actinomycetota</taxon>
        <taxon>Coriobacteriia</taxon>
        <taxon>Eggerthellales</taxon>
        <taxon>Eggerthellaceae</taxon>
        <taxon>Ellagibacter</taxon>
    </lineage>
</organism>
<dbReference type="PANTHER" id="PTHR36529:SF1">
    <property type="entry name" value="GLYCOSYLTRANSFERASE"/>
    <property type="match status" value="1"/>
</dbReference>
<accession>A0A6N6NK27</accession>
<dbReference type="AlphaFoldDB" id="A0A6N6NK27"/>
<dbReference type="Gene3D" id="3.90.550.10">
    <property type="entry name" value="Spore Coat Polysaccharide Biosynthesis Protein SpsA, Chain A"/>
    <property type="match status" value="1"/>
</dbReference>
<evidence type="ECO:0000313" key="1">
    <source>
        <dbReference type="EMBL" id="KAB1637936.1"/>
    </source>
</evidence>
<dbReference type="OrthoDB" id="9798250at2"/>
<dbReference type="PANTHER" id="PTHR36529">
    <property type="entry name" value="SLL1095 PROTEIN"/>
    <property type="match status" value="1"/>
</dbReference>
<dbReference type="SUPFAM" id="SSF53448">
    <property type="entry name" value="Nucleotide-diphospho-sugar transferases"/>
    <property type="match status" value="1"/>
</dbReference>
<gene>
    <name evidence="1" type="ORF">F8C90_08930</name>
</gene>